<dbReference type="Proteomes" id="UP000216024">
    <property type="component" value="Unassembled WGS sequence"/>
</dbReference>
<accession>A0A267ML47</accession>
<dbReference type="OrthoDB" id="7859927at2"/>
<protein>
    <submittedName>
        <fullName evidence="1">Uncharacterized protein</fullName>
    </submittedName>
</protein>
<gene>
    <name evidence="1" type="ORF">CCE28_05280</name>
</gene>
<organism evidence="1 2">
    <name type="scientific">Anaeromicrobium sediminis</name>
    <dbReference type="NCBI Taxonomy" id="1478221"/>
    <lineage>
        <taxon>Bacteria</taxon>
        <taxon>Bacillati</taxon>
        <taxon>Bacillota</taxon>
        <taxon>Clostridia</taxon>
        <taxon>Peptostreptococcales</taxon>
        <taxon>Thermotaleaceae</taxon>
        <taxon>Anaeromicrobium</taxon>
    </lineage>
</organism>
<dbReference type="Pfam" id="PF21813">
    <property type="entry name" value="DUF6882"/>
    <property type="match status" value="1"/>
</dbReference>
<reference evidence="1 2" key="1">
    <citation type="submission" date="2017-06" db="EMBL/GenBank/DDBJ databases">
        <title>Draft genome sequence of anaerobic fermentative bacterium Anaeromicrobium sediminis DY2726D isolated from West Pacific Ocean sediments.</title>
        <authorList>
            <person name="Zeng X."/>
        </authorList>
    </citation>
    <scope>NUCLEOTIDE SEQUENCE [LARGE SCALE GENOMIC DNA]</scope>
    <source>
        <strain evidence="1 2">DY2726D</strain>
    </source>
</reference>
<evidence type="ECO:0000313" key="2">
    <source>
        <dbReference type="Proteomes" id="UP000216024"/>
    </source>
</evidence>
<dbReference type="InterPro" id="IPR049249">
    <property type="entry name" value="DUF6882"/>
</dbReference>
<comment type="caution">
    <text evidence="1">The sequence shown here is derived from an EMBL/GenBank/DDBJ whole genome shotgun (WGS) entry which is preliminary data.</text>
</comment>
<keyword evidence="2" id="KW-1185">Reference proteome</keyword>
<sequence length="149" mass="17739">MTNEEFEKFLDKSYEELENKQQNLFNNYNIGTYESYWFNQNSMTLQFKNNGKVELEFRIVCIGTWAHEKDTWMWGWANDSFTSDIRQDSEELKKLKEFTGYDAFEMEAFECDENTAYEITAISVNHLNALGMYKIPGEKSHLFLALMER</sequence>
<dbReference type="EMBL" id="NIBG01000003">
    <property type="protein sequence ID" value="PAB60309.1"/>
    <property type="molecule type" value="Genomic_DNA"/>
</dbReference>
<dbReference type="RefSeq" id="WP_095131702.1">
    <property type="nucleotide sequence ID" value="NZ_NIBG01000003.1"/>
</dbReference>
<evidence type="ECO:0000313" key="1">
    <source>
        <dbReference type="EMBL" id="PAB60309.1"/>
    </source>
</evidence>
<dbReference type="AlphaFoldDB" id="A0A267ML47"/>
<proteinExistence type="predicted"/>
<name>A0A267ML47_9FIRM</name>